<feature type="compositionally biased region" description="Polar residues" evidence="1">
    <location>
        <begin position="1805"/>
        <end position="1825"/>
    </location>
</feature>
<feature type="compositionally biased region" description="Basic and acidic residues" evidence="1">
    <location>
        <begin position="1733"/>
        <end position="1742"/>
    </location>
</feature>
<gene>
    <name evidence="2" type="ORF">Agub_g749</name>
</gene>
<feature type="compositionally biased region" description="Basic and acidic residues" evidence="1">
    <location>
        <begin position="1095"/>
        <end position="1110"/>
    </location>
</feature>
<feature type="compositionally biased region" description="Pro residues" evidence="1">
    <location>
        <begin position="733"/>
        <end position="742"/>
    </location>
</feature>
<feature type="region of interest" description="Disordered" evidence="1">
    <location>
        <begin position="2325"/>
        <end position="2344"/>
    </location>
</feature>
<feature type="compositionally biased region" description="Polar residues" evidence="1">
    <location>
        <begin position="794"/>
        <end position="804"/>
    </location>
</feature>
<feature type="region of interest" description="Disordered" evidence="1">
    <location>
        <begin position="2089"/>
        <end position="2119"/>
    </location>
</feature>
<protein>
    <submittedName>
        <fullName evidence="2">Uncharacterized protein</fullName>
    </submittedName>
</protein>
<dbReference type="PANTHER" id="PTHR13595">
    <property type="entry name" value="ARL6IP4 PROTEIN"/>
    <property type="match status" value="1"/>
</dbReference>
<evidence type="ECO:0000256" key="1">
    <source>
        <dbReference type="SAM" id="MobiDB-lite"/>
    </source>
</evidence>
<feature type="region of interest" description="Disordered" evidence="1">
    <location>
        <begin position="107"/>
        <end position="895"/>
    </location>
</feature>
<feature type="compositionally biased region" description="Basic and acidic residues" evidence="1">
    <location>
        <begin position="2028"/>
        <end position="2040"/>
    </location>
</feature>
<feature type="compositionally biased region" description="Basic residues" evidence="1">
    <location>
        <begin position="243"/>
        <end position="254"/>
    </location>
</feature>
<feature type="compositionally biased region" description="Pro residues" evidence="1">
    <location>
        <begin position="710"/>
        <end position="719"/>
    </location>
</feature>
<feature type="compositionally biased region" description="Polar residues" evidence="1">
    <location>
        <begin position="813"/>
        <end position="828"/>
    </location>
</feature>
<feature type="compositionally biased region" description="Basic and acidic residues" evidence="1">
    <location>
        <begin position="1148"/>
        <end position="1157"/>
    </location>
</feature>
<feature type="compositionally biased region" description="Basic and acidic residues" evidence="1">
    <location>
        <begin position="435"/>
        <end position="450"/>
    </location>
</feature>
<dbReference type="PANTHER" id="PTHR13595:SF4">
    <property type="entry name" value="CHROMOSOME UNDETERMINED SCAFFOLD_77, WHOLE GENOME SHOTGUN SEQUENCE"/>
    <property type="match status" value="1"/>
</dbReference>
<name>A0AAD3HH50_9CHLO</name>
<feature type="region of interest" description="Disordered" evidence="1">
    <location>
        <begin position="1281"/>
        <end position="1308"/>
    </location>
</feature>
<feature type="compositionally biased region" description="Low complexity" evidence="1">
    <location>
        <begin position="151"/>
        <end position="161"/>
    </location>
</feature>
<feature type="non-terminal residue" evidence="2">
    <location>
        <position position="2344"/>
    </location>
</feature>
<feature type="compositionally biased region" description="Basic and acidic residues" evidence="1">
    <location>
        <begin position="1707"/>
        <end position="1716"/>
    </location>
</feature>
<evidence type="ECO:0000313" key="3">
    <source>
        <dbReference type="Proteomes" id="UP001054857"/>
    </source>
</evidence>
<feature type="region of interest" description="Disordered" evidence="1">
    <location>
        <begin position="979"/>
        <end position="1158"/>
    </location>
</feature>
<feature type="compositionally biased region" description="Low complexity" evidence="1">
    <location>
        <begin position="2095"/>
        <end position="2108"/>
    </location>
</feature>
<proteinExistence type="predicted"/>
<feature type="region of interest" description="Disordered" evidence="1">
    <location>
        <begin position="1"/>
        <end position="31"/>
    </location>
</feature>
<sequence length="2344" mass="245565">MSDALAPAQQPSPGPGVSPQAQQASFTESFQSLQSKLPIGSRFAVTGPIAWDAGIAGEASSTGTATPVKSGASTPRSTPAGSTVSPPADPLVQSLHVKFSASTRFNASDATSGAGAGNGSQLYGLFRHRQRGGTPARQGTLRNGGGHRSTGGRSSLSRQSGPMPTDSDEGPLSNIMRALSGRYRRTHSADSSVMRRTSSGELPSESKSSVSMRGLQLPAPQGLRDSGSGAGEPPSASFSGRSGRSRGPRVRMTRRGSFPREHTESVGTESSDGGARRGSRAAARGSMLGDWLAGSARGSGSMRRSQSMPRERDSGSGSADRVQSRAPMRRSRTFAAPAPEAQYNDTSQRGRRQSGSQRRSQSRGRSRGRSGGTDSRDVLSQEGGERDAAGAGRRGRHSSSHSRSRSLSRPREAGDGILQSVISFAMRGRGPARQRRQETESRGDESRTRAWLEASSHGTLPDHSQQQLRADSARVPRAPLHSGSGDSSRARRADTNPEGVNTSLAFRVRAAGDVDDDDAQGQPTPTLRQNPPLPPHTHLDLRRPPEPLQLRAHTRQPPPFIPRTSLTAAGTGLPPDLALATSPPSDAPARRERQQQLIHGKRTPRSSSRPRRSQSAPRSRAAQRRAEMVAAGGGSGRPKRSRSAQRQEAGADRSKSFAARRRQRKMSVPSGDGTDFTAESNRDTDSSPRRPAGLLSWLLNRRPRQGVSPSPSPRSPSPDPSQRRQGAASPLPTSLPPSPPPEAHTSAAPRSAPIAPSNLPGSSPAPAQSPPDGAVAQPSRTGSDLAAGQPPNPFVTSQHTSPNLIRSPEPGFNSGTSGPRLSTEAQYSPPTPSPGRDDRDSPLMQLGARAQGPRAADSPLNNVERRRPPPLQLPENLRVGATTATPSHAATPGVHGAAPGIVAAAATTVAEGRPEDKKKGGWSRLGQALGTMVPRWLSPSKQKALADAPGAAPTTTTTATPSSAAALVAHYAGGLAFSSSQLPRPAFPIPRPLHPTTDGSSSSSPSPGRPSPRPAGLLMEGSLSPRQRSGPGPSRLSQVSIPPVGTGALEELRQGGVQVPEGGEPNVAGGGPGRLASSFGRTARQLQEAAVADDGAGRVKDVGDGDRRIEPPAQDASQPSVRTSRSSRQSHHGRSKSDMPHNVKRNRSKEQPTREEGYVPITTIAARPASAGPTLSRGDAASPARLLRAPDVVPWGRCVSPLGRGGAPAGGGGGGGAAYGGGSPPVVMLAPLAAAAAGQAFVSPLRAPGLGVGATGVHGTAAWGVEGQGVLLNHDRLPYIQSNLKPSPGSRPLSAPSHSRNPSHANLPGPMFLPSGSALLAPTIEALRGGALDNDQPLLGSRGFAATAAIPAWGRRFGQATTAMAGQDVGPWAGQGGIPLEMPPQQPGMLPWEGQALRDGLHGEHLILEPLGQWQPESELQLPLEYLADDMANPRFAPQAPPRSLHTPLLLGLRQSIAAVRLSLGQLPEDVGRITGVEAGAWPGSEVAAHAPAGNNPYQPQGDVAPGLQHAWHHGAAEEQVAVGGGGGVLPFAGGLRPAMVQPYFAQGGEPAVAGDMTRSWRGAADGVMSSAVGVPANASLPSLLAPRRSRSSDRLPPSAYRRHRPLGLVQNGRAGPEEPYPPLRPPDHPPLLEPQLPYPHAAPTTAPYRPEATATGVLPSFAPPSQTTRPLPFSAGAGVWSDDDSSSLASSATGNSLREIQPSLARELRRRELPEPPRPAGSGVSGVTVRTLKREATEGPHVKLMKPKQLLRQIQPLGPTPAFTRRRPLPEGQEQQVPFGRGEPIGAAVHEEPRSLQPSMAGADTSSTESGAPSSQEPLSSQHETAAELPTAPTFEPWFARQREHPEERQQGADGGQGPRTFVRVDGAGTVGVRPLAPPPLQALQRTSPRLLRMPQAPSDLQETRRHVHKGFAVPAAEEPRFNSVKLMRVMGPSTQAPSSERPEERLPAGLPMRKLRVLQRPEGEVPGVVPAGTAGRTEHLLGMLRRPEERLQPPDAGLGQRVGLFDEATASLKVPGATAAEPSLAAREDAPTRYRPPEHAATAIAPSRRSPTRDVGVMHRPMAREAVHAATQSPSSSPRIDIHVHSTTTTTNQPSAPAQHSQQPHQLQPPPPTTAIATEPWLPQFYQPTAPPPQPPATVAPVDPGALAGLSALSQLTALTTLAGLGAPGVAPQPAGDPCSWPDLMETTPETLRQTAENAAVRWRQQRAALSHPNMGVLKDMSPALLLEPEHVPGPGPHYEAQHPLWPGGAVRTAGAGDAGGPDVCEAVRRSGSSSPGRWMMSKALDGRVLAVSTAALGDLQQQQQPVRQQAVDAGLDYLSVRERERQHRRASKTEVQEERSG</sequence>
<feature type="compositionally biased region" description="Polar residues" evidence="1">
    <location>
        <begin position="59"/>
        <end position="85"/>
    </location>
</feature>
<feature type="compositionally biased region" description="Low complexity" evidence="1">
    <location>
        <begin position="1634"/>
        <end position="1651"/>
    </location>
</feature>
<feature type="compositionally biased region" description="Low complexity" evidence="1">
    <location>
        <begin position="199"/>
        <end position="211"/>
    </location>
</feature>
<keyword evidence="3" id="KW-1185">Reference proteome</keyword>
<feature type="compositionally biased region" description="Basic residues" evidence="1">
    <location>
        <begin position="599"/>
        <end position="612"/>
    </location>
</feature>
<dbReference type="EMBL" id="BMAR01000001">
    <property type="protein sequence ID" value="GFR40190.1"/>
    <property type="molecule type" value="Genomic_DNA"/>
</dbReference>
<feature type="compositionally biased region" description="Low complexity" evidence="1">
    <location>
        <begin position="873"/>
        <end position="895"/>
    </location>
</feature>
<comment type="caution">
    <text evidence="2">The sequence shown here is derived from an EMBL/GenBank/DDBJ whole genome shotgun (WGS) entry which is preliminary data.</text>
</comment>
<feature type="compositionally biased region" description="Pro residues" evidence="1">
    <location>
        <begin position="1619"/>
        <end position="1633"/>
    </location>
</feature>
<accession>A0AAD3HH50</accession>
<feature type="region of interest" description="Disordered" evidence="1">
    <location>
        <begin position="939"/>
        <end position="961"/>
    </location>
</feature>
<feature type="region of interest" description="Disordered" evidence="1">
    <location>
        <begin position="2017"/>
        <end position="2056"/>
    </location>
</feature>
<feature type="compositionally biased region" description="Low complexity" evidence="1">
    <location>
        <begin position="945"/>
        <end position="961"/>
    </location>
</feature>
<organism evidence="2 3">
    <name type="scientific">Astrephomene gubernaculifera</name>
    <dbReference type="NCBI Taxonomy" id="47775"/>
    <lineage>
        <taxon>Eukaryota</taxon>
        <taxon>Viridiplantae</taxon>
        <taxon>Chlorophyta</taxon>
        <taxon>core chlorophytes</taxon>
        <taxon>Chlorophyceae</taxon>
        <taxon>CS clade</taxon>
        <taxon>Chlamydomonadales</taxon>
        <taxon>Astrephomenaceae</taxon>
        <taxon>Astrephomene</taxon>
    </lineage>
</organism>
<feature type="compositionally biased region" description="Low complexity" evidence="1">
    <location>
        <begin position="293"/>
        <end position="308"/>
    </location>
</feature>
<feature type="region of interest" description="Disordered" evidence="1">
    <location>
        <begin position="1584"/>
        <end position="1830"/>
    </location>
</feature>
<feature type="compositionally biased region" description="Polar residues" evidence="1">
    <location>
        <begin position="456"/>
        <end position="469"/>
    </location>
</feature>
<feature type="compositionally biased region" description="Basic and acidic residues" evidence="1">
    <location>
        <begin position="374"/>
        <end position="388"/>
    </location>
</feature>
<feature type="compositionally biased region" description="Basic residues" evidence="1">
    <location>
        <begin position="393"/>
        <end position="408"/>
    </location>
</feature>
<reference evidence="2 3" key="1">
    <citation type="journal article" date="2021" name="Sci. Rep.">
        <title>Genome sequencing of the multicellular alga Astrephomene provides insights into convergent evolution of germ-soma differentiation.</title>
        <authorList>
            <person name="Yamashita S."/>
            <person name="Yamamoto K."/>
            <person name="Matsuzaki R."/>
            <person name="Suzuki S."/>
            <person name="Yamaguchi H."/>
            <person name="Hirooka S."/>
            <person name="Minakuchi Y."/>
            <person name="Miyagishima S."/>
            <person name="Kawachi M."/>
            <person name="Toyoda A."/>
            <person name="Nozaki H."/>
        </authorList>
    </citation>
    <scope>NUCLEOTIDE SEQUENCE [LARGE SCALE GENOMIC DNA]</scope>
    <source>
        <strain evidence="2 3">NIES-4017</strain>
    </source>
</reference>
<feature type="region of interest" description="Disordered" evidence="1">
    <location>
        <begin position="59"/>
        <end position="91"/>
    </location>
</feature>
<feature type="compositionally biased region" description="Low complexity" evidence="1">
    <location>
        <begin position="743"/>
        <end position="774"/>
    </location>
</feature>
<feature type="compositionally biased region" description="Low complexity" evidence="1">
    <location>
        <begin position="231"/>
        <end position="242"/>
    </location>
</feature>
<evidence type="ECO:0000313" key="2">
    <source>
        <dbReference type="EMBL" id="GFR40190.1"/>
    </source>
</evidence>
<feature type="compositionally biased region" description="Low complexity" evidence="1">
    <location>
        <begin position="723"/>
        <end position="732"/>
    </location>
</feature>
<dbReference type="Proteomes" id="UP001054857">
    <property type="component" value="Unassembled WGS sequence"/>
</dbReference>
<feature type="compositionally biased region" description="Low complexity" evidence="1">
    <location>
        <begin position="1117"/>
        <end position="1127"/>
    </location>
</feature>